<keyword evidence="4" id="KW-0808">Transferase</keyword>
<dbReference type="Proteomes" id="UP000829364">
    <property type="component" value="Chromosome 2"/>
</dbReference>
<dbReference type="InterPro" id="IPR029063">
    <property type="entry name" value="SAM-dependent_MTases_sf"/>
</dbReference>
<keyword evidence="6" id="KW-0560">Oxidoreductase</keyword>
<evidence type="ECO:0000256" key="1">
    <source>
        <dbReference type="ARBA" id="ARBA00022450"/>
    </source>
</evidence>
<dbReference type="InterPro" id="IPR042104">
    <property type="entry name" value="PKS_dehydratase_sf"/>
</dbReference>
<dbReference type="Pfam" id="PF14765">
    <property type="entry name" value="PS-DH"/>
    <property type="match status" value="1"/>
</dbReference>
<dbReference type="Pfam" id="PF00550">
    <property type="entry name" value="PP-binding"/>
    <property type="match status" value="1"/>
</dbReference>
<dbReference type="InterPro" id="IPR049552">
    <property type="entry name" value="PKS_DH_N"/>
</dbReference>
<dbReference type="InterPro" id="IPR057326">
    <property type="entry name" value="KR_dom"/>
</dbReference>
<dbReference type="SUPFAM" id="SSF53335">
    <property type="entry name" value="S-adenosyl-L-methionine-dependent methyltransferases"/>
    <property type="match status" value="1"/>
</dbReference>
<dbReference type="SUPFAM" id="SSF51735">
    <property type="entry name" value="NAD(P)-binding Rossmann-fold domains"/>
    <property type="match status" value="2"/>
</dbReference>
<dbReference type="InterPro" id="IPR049551">
    <property type="entry name" value="PKS_DH_C"/>
</dbReference>
<evidence type="ECO:0000256" key="8">
    <source>
        <dbReference type="ARBA" id="ARBA00023315"/>
    </source>
</evidence>
<protein>
    <submittedName>
        <fullName evidence="12">PKS/NRPS-like protein biosynthetic cluster</fullName>
    </submittedName>
</protein>
<feature type="region of interest" description="N-terminal hotdog fold" evidence="9">
    <location>
        <begin position="454"/>
        <end position="587"/>
    </location>
</feature>
<dbReference type="Gene3D" id="3.10.129.110">
    <property type="entry name" value="Polyketide synthase dehydratase"/>
    <property type="match status" value="1"/>
</dbReference>
<keyword evidence="3" id="KW-0489">Methyltransferase</keyword>
<dbReference type="GO" id="GO:1901336">
    <property type="term" value="P:lactone biosynthetic process"/>
    <property type="evidence" value="ECO:0007669"/>
    <property type="project" value="UniProtKB-ARBA"/>
</dbReference>
<gene>
    <name evidence="12" type="ORF">JDV02_002874</name>
</gene>
<dbReference type="InterPro" id="IPR009081">
    <property type="entry name" value="PP-bd_ACP"/>
</dbReference>
<evidence type="ECO:0000313" key="13">
    <source>
        <dbReference type="Proteomes" id="UP000829364"/>
    </source>
</evidence>
<dbReference type="GO" id="GO:0006633">
    <property type="term" value="P:fatty acid biosynthetic process"/>
    <property type="evidence" value="ECO:0007669"/>
    <property type="project" value="TreeGrafter"/>
</dbReference>
<dbReference type="Gene3D" id="3.40.366.10">
    <property type="entry name" value="Malonyl-Coenzyme A Acyl Carrier Protein, domain 2"/>
    <property type="match status" value="1"/>
</dbReference>
<feature type="active site" description="Proton acceptor; for dehydratase activity" evidence="9">
    <location>
        <position position="486"/>
    </location>
</feature>
<dbReference type="Gene3D" id="3.90.180.10">
    <property type="entry name" value="Medium-chain alcohol dehydrogenases, catalytic domain"/>
    <property type="match status" value="1"/>
</dbReference>
<accession>A0A9Q8V952</accession>
<keyword evidence="5" id="KW-0521">NADP</keyword>
<dbReference type="Pfam" id="PF00698">
    <property type="entry name" value="Acyl_transf_1"/>
    <property type="match status" value="1"/>
</dbReference>
<dbReference type="InterPro" id="IPR001227">
    <property type="entry name" value="Ac_transferase_dom_sf"/>
</dbReference>
<organism evidence="12 13">
    <name type="scientific">Purpureocillium takamizusanense</name>
    <dbReference type="NCBI Taxonomy" id="2060973"/>
    <lineage>
        <taxon>Eukaryota</taxon>
        <taxon>Fungi</taxon>
        <taxon>Dikarya</taxon>
        <taxon>Ascomycota</taxon>
        <taxon>Pezizomycotina</taxon>
        <taxon>Sordariomycetes</taxon>
        <taxon>Hypocreomycetidae</taxon>
        <taxon>Hypocreales</taxon>
        <taxon>Ophiocordycipitaceae</taxon>
        <taxon>Purpureocillium</taxon>
    </lineage>
</organism>
<dbReference type="Gene3D" id="3.40.50.150">
    <property type="entry name" value="Vaccinia Virus protein VP39"/>
    <property type="match status" value="1"/>
</dbReference>
<dbReference type="PROSITE" id="PS52019">
    <property type="entry name" value="PKS_MFAS_DH"/>
    <property type="match status" value="1"/>
</dbReference>
<dbReference type="InterPro" id="IPR020807">
    <property type="entry name" value="PKS_DH"/>
</dbReference>
<dbReference type="GO" id="GO:0004312">
    <property type="term" value="F:fatty acid synthase activity"/>
    <property type="evidence" value="ECO:0007669"/>
    <property type="project" value="TreeGrafter"/>
</dbReference>
<dbReference type="InterPro" id="IPR014043">
    <property type="entry name" value="Acyl_transferase_dom"/>
</dbReference>
<dbReference type="GO" id="GO:0031177">
    <property type="term" value="F:phosphopantetheine binding"/>
    <property type="evidence" value="ECO:0007669"/>
    <property type="project" value="InterPro"/>
</dbReference>
<dbReference type="SMART" id="SM00822">
    <property type="entry name" value="PKS_KR"/>
    <property type="match status" value="1"/>
</dbReference>
<dbReference type="InterPro" id="IPR013217">
    <property type="entry name" value="Methyltransf_12"/>
</dbReference>
<dbReference type="InterPro" id="IPR016035">
    <property type="entry name" value="Acyl_Trfase/lysoPLipase"/>
</dbReference>
<dbReference type="InterPro" id="IPR016036">
    <property type="entry name" value="Malonyl_transacylase_ACP-bd"/>
</dbReference>
<keyword evidence="7" id="KW-0511">Multifunctional enzyme</keyword>
<evidence type="ECO:0000256" key="9">
    <source>
        <dbReference type="PROSITE-ProRule" id="PRU01363"/>
    </source>
</evidence>
<sequence length="2072" mass="227577">MKNITTYAKRYPLRLGDLAHTLGTRRKGYLYRSYAVVDDRDDFEIQFSPITKSKGANSSVVNFLFTGQGAQWAGMAAELLHDVPDFLASIRAMDKTLQSLPHPPNWTMEEELQRSKEISRINEPEFSQPICTALQMGLVNLLYTVGIRPASVVGHSSGEIAAAYAAGALSQDAAIIVAYYRGQVTKKQLRKGGMAAVGLGNEEVAPFLKATDPSAGIVRVACVNSPNSVTLSGDDEALDAAIASIKSAMPDCFVRRLKVDKAYHSHHMEEIGDIYETLVKPYVTPTELRVPLLSSVTSQRIISPEHLGSSYWRSNLEKPVLFSSAVRSMLQMKSHAASSQVLLEIGPHSALAGPVRDIVKSMSSDAIGTAPTYISSLIRNQASTRAFISALGQLYQASAPVDLSAVPGLLDADGTTCAPAVLTDLPPYPWRHEANYWNESRIAHSWRQRKFPPHELLGVRTMEADDLEPAWRNMLRVDEAAWIRDHKIHDDVVFPAAGYVCMIGEAIRQITSGDVPIADFSLRQVDIRTALVLREDETKELLTRMRRVRLTTSLESSAWFEFSISSFNGETWVKHCTGQARASSDAVILGDPELGEDHPRPVSSPPAWYRTMKAVGLNYGPQFQGLTNISAASEAMTKAGDRKAAATIRDRSHDDQDRMVETKYQIHPTAIDYCLQTFMVAAAAGLSRELTSLRMPTYIDQLYIRRGAANMRVGVSVGTTEGGLVRGTATAVSDGQVVLWMRGVELSSLADGNATVDGGSSVDDGVAAAQLVWKPDLDFADPRTLIESHGRVRDACMKLERLCLLCSLETLRRVQDLPVRSSLEHLAKFRTWLVTQRQRAVDGMYDHVPDAQALACLSPEELASEMCAALAAVDETSGAEVGKVMVRAVEFAQAIFQGDIDSIEVLIQESGLENVYIYMQSLCEYERYFELLGHSNPCLRILEIGAGTGGTTEGVLKGLTRPDSTGQPLRRYSQYDYTDVSVGFFGNAQQRFKEYENIQYRVLDITREPGTQGFEEGSYDLVLASNVLHATPSLKETLSNVRRLLKPGGKLFLQELSPVYRAINYIMGFLPGWWLGDLDGRPNEPYVEPSRWDYELRKTGFSGVDSAIFDDEAPYHLNANIIATAVSDSLPQGVAARRHISLLCTTRDSSMVTQLHNTLVEQGHEVTFASLDDAPRENCFIISLLDLGEPFFYCMSAEKLNKLQSYLSHIAPSTALLWVTGLGQVGCKDPVYASTLGAARTIRSELAVDFATLELDLSRLPLRLYVDTIIKVCEKIEHNRRLKGSGDLDPDWEFASIDGQVLIPRYNWIGIGQNVQSISRISESASEASHDDEVLQLAVGRPGQLQSLTWIAGQELPTLGLDQIDIEPRAVGLNFKDVLVAMGIVQGLKPGLGLECAGIVRRVGSEVRDLHVGDRVVAFDHGFFGSRVITSSKLTAKIPGTLTFEEAATMPCVYSTAMHALVQVGGLQSGQSVLIHSACGGVGIAAINICRMKGAEIFATVGNPEKAYFLMKEFGIRQDHIFHSRDGSFHTDLMEVTNGRGVDLVLNSLSGELLHTSWKCVAEFGKMLEIGKRDFVGRGQLAMDTFEANRMFVGVDMSRMAIGRPDMFKRILEECMDCFSKGLIDPIHPIKTFPASQVVGAFRHMQKGQHIGKIVVTMPENYDTTPTSDMEVIRPARPVQFKSDASYLLVGGLGGLGRAVSTWMIENGARNLVYLSRSGGESLQDKAFVRELAAQGCNAQVVKGDAAYQRDVEKAIRSTDQPIAGVLLMSMVLQDRAFLKLTLDDWQAAVTPKVDASWAVHNALESTQTNLDFMVLFSSLSAVMGQVGQANYASGNTFLSAFAQYRHALNLPASVLDIGVMEDVGYVSENQAILEQFRSLGYYTLKEKGLLDALTFSIMNQKPGAANASQLLNSTEIVIGLRSIQPVSDATTRVLWKRDRRMALSHLKHASSSADDTTAATSGSQDLAMFVSKVADQPHLIEQEETQEFLTRQIGARLYAFMFQPEEDLDVNLSLTALGIDSLVAIEIRNWWRQTFGLELSVLEIMSASSIKALGKLAIDGLRKDHRRDTGN</sequence>
<dbReference type="InterPro" id="IPR011032">
    <property type="entry name" value="GroES-like_sf"/>
</dbReference>
<dbReference type="Pfam" id="PF13602">
    <property type="entry name" value="ADH_zinc_N_2"/>
    <property type="match status" value="1"/>
</dbReference>
<dbReference type="Pfam" id="PF08659">
    <property type="entry name" value="KR"/>
    <property type="match status" value="1"/>
</dbReference>
<evidence type="ECO:0000256" key="2">
    <source>
        <dbReference type="ARBA" id="ARBA00022553"/>
    </source>
</evidence>
<dbReference type="GO" id="GO:0044550">
    <property type="term" value="P:secondary metabolite biosynthetic process"/>
    <property type="evidence" value="ECO:0007669"/>
    <property type="project" value="UniProtKB-ARBA"/>
</dbReference>
<dbReference type="SUPFAM" id="SSF52151">
    <property type="entry name" value="FabD/lysophospholipase-like"/>
    <property type="match status" value="1"/>
</dbReference>
<dbReference type="EMBL" id="CP086355">
    <property type="protein sequence ID" value="UNI16442.1"/>
    <property type="molecule type" value="Genomic_DNA"/>
</dbReference>
<evidence type="ECO:0000256" key="4">
    <source>
        <dbReference type="ARBA" id="ARBA00022679"/>
    </source>
</evidence>
<dbReference type="GO" id="GO:0008168">
    <property type="term" value="F:methyltransferase activity"/>
    <property type="evidence" value="ECO:0007669"/>
    <property type="project" value="UniProtKB-KW"/>
</dbReference>
<dbReference type="OrthoDB" id="5129394at2759"/>
<dbReference type="Gene3D" id="1.10.1200.10">
    <property type="entry name" value="ACP-like"/>
    <property type="match status" value="1"/>
</dbReference>
<dbReference type="SUPFAM" id="SSF47336">
    <property type="entry name" value="ACP-like"/>
    <property type="match status" value="1"/>
</dbReference>
<keyword evidence="13" id="KW-1185">Reference proteome</keyword>
<dbReference type="InterPro" id="IPR013968">
    <property type="entry name" value="PKS_KR"/>
</dbReference>
<dbReference type="SMART" id="SM00826">
    <property type="entry name" value="PKS_DH"/>
    <property type="match status" value="1"/>
</dbReference>
<evidence type="ECO:0000259" key="10">
    <source>
        <dbReference type="PROSITE" id="PS50075"/>
    </source>
</evidence>
<dbReference type="SUPFAM" id="SSF50129">
    <property type="entry name" value="GroES-like"/>
    <property type="match status" value="1"/>
</dbReference>
<dbReference type="InterPro" id="IPR020806">
    <property type="entry name" value="PKS_PP-bd"/>
</dbReference>
<dbReference type="Pfam" id="PF08242">
    <property type="entry name" value="Methyltransf_12"/>
    <property type="match status" value="1"/>
</dbReference>
<feature type="domain" description="PKS/mFAS DH" evidence="11">
    <location>
        <begin position="454"/>
        <end position="755"/>
    </location>
</feature>
<dbReference type="InterPro" id="IPR050091">
    <property type="entry name" value="PKS_NRPS_Biosynth_Enz"/>
</dbReference>
<dbReference type="InterPro" id="IPR020843">
    <property type="entry name" value="ER"/>
</dbReference>
<dbReference type="InterPro" id="IPR013154">
    <property type="entry name" value="ADH-like_N"/>
</dbReference>
<evidence type="ECO:0000313" key="12">
    <source>
        <dbReference type="EMBL" id="UNI16442.1"/>
    </source>
</evidence>
<dbReference type="Pfam" id="PF21089">
    <property type="entry name" value="PKS_DH_N"/>
    <property type="match status" value="1"/>
</dbReference>
<name>A0A9Q8V952_9HYPO</name>
<feature type="region of interest" description="C-terminal hotdog fold" evidence="9">
    <location>
        <begin position="600"/>
        <end position="755"/>
    </location>
</feature>
<dbReference type="GO" id="GO:0032259">
    <property type="term" value="P:methylation"/>
    <property type="evidence" value="ECO:0007669"/>
    <property type="project" value="UniProtKB-KW"/>
</dbReference>
<reference evidence="12" key="1">
    <citation type="submission" date="2021-11" db="EMBL/GenBank/DDBJ databases">
        <title>Purpureocillium_takamizusanense_genome.</title>
        <authorList>
            <person name="Nguyen N.-H."/>
        </authorList>
    </citation>
    <scope>NUCLEOTIDE SEQUENCE</scope>
    <source>
        <strain evidence="12">PT3</strain>
    </source>
</reference>
<dbReference type="InterPro" id="IPR049900">
    <property type="entry name" value="PKS_mFAS_DH"/>
</dbReference>
<feature type="domain" description="Carrier" evidence="10">
    <location>
        <begin position="1986"/>
        <end position="2062"/>
    </location>
</feature>
<dbReference type="Gene3D" id="3.40.50.720">
    <property type="entry name" value="NAD(P)-binding Rossmann-like Domain"/>
    <property type="match status" value="2"/>
</dbReference>
<dbReference type="FunFam" id="3.40.50.720:FF:000209">
    <property type="entry name" value="Polyketide synthase Pks12"/>
    <property type="match status" value="1"/>
</dbReference>
<dbReference type="Pfam" id="PF08240">
    <property type="entry name" value="ADH_N"/>
    <property type="match status" value="1"/>
</dbReference>
<dbReference type="SMART" id="SM00829">
    <property type="entry name" value="PKS_ER"/>
    <property type="match status" value="1"/>
</dbReference>
<keyword evidence="1" id="KW-0596">Phosphopantetheine</keyword>
<dbReference type="SMART" id="SM00827">
    <property type="entry name" value="PKS_AT"/>
    <property type="match status" value="1"/>
</dbReference>
<evidence type="ECO:0000256" key="3">
    <source>
        <dbReference type="ARBA" id="ARBA00022603"/>
    </source>
</evidence>
<dbReference type="KEGG" id="ptkz:JDV02_002874"/>
<dbReference type="InterPro" id="IPR036736">
    <property type="entry name" value="ACP-like_sf"/>
</dbReference>
<proteinExistence type="predicted"/>
<dbReference type="Gene3D" id="3.30.70.3290">
    <property type="match status" value="1"/>
</dbReference>
<dbReference type="PANTHER" id="PTHR43775:SF49">
    <property type="entry name" value="SYNTHASE, PUTATIVE (JCVI)-RELATED"/>
    <property type="match status" value="1"/>
</dbReference>
<dbReference type="GeneID" id="72064834"/>
<dbReference type="CDD" id="cd05195">
    <property type="entry name" value="enoyl_red"/>
    <property type="match status" value="1"/>
</dbReference>
<feature type="active site" description="Proton donor; for dehydratase activity" evidence="9">
    <location>
        <position position="672"/>
    </location>
</feature>
<evidence type="ECO:0000256" key="7">
    <source>
        <dbReference type="ARBA" id="ARBA00023268"/>
    </source>
</evidence>
<evidence type="ECO:0000259" key="11">
    <source>
        <dbReference type="PROSITE" id="PS52019"/>
    </source>
</evidence>
<dbReference type="CDD" id="cd02440">
    <property type="entry name" value="AdoMet_MTases"/>
    <property type="match status" value="1"/>
</dbReference>
<keyword evidence="8" id="KW-0012">Acyltransferase</keyword>
<dbReference type="PROSITE" id="PS50075">
    <property type="entry name" value="CARRIER"/>
    <property type="match status" value="1"/>
</dbReference>
<dbReference type="InterPro" id="IPR036291">
    <property type="entry name" value="NAD(P)-bd_dom_sf"/>
</dbReference>
<keyword evidence="2" id="KW-0597">Phosphoprotein</keyword>
<evidence type="ECO:0000256" key="5">
    <source>
        <dbReference type="ARBA" id="ARBA00022857"/>
    </source>
</evidence>
<dbReference type="GO" id="GO:0016491">
    <property type="term" value="F:oxidoreductase activity"/>
    <property type="evidence" value="ECO:0007669"/>
    <property type="project" value="UniProtKB-KW"/>
</dbReference>
<dbReference type="PANTHER" id="PTHR43775">
    <property type="entry name" value="FATTY ACID SYNTHASE"/>
    <property type="match status" value="1"/>
</dbReference>
<dbReference type="SMART" id="SM00823">
    <property type="entry name" value="PKS_PP"/>
    <property type="match status" value="1"/>
</dbReference>
<dbReference type="RefSeq" id="XP_047839923.1">
    <property type="nucleotide sequence ID" value="XM_047983951.1"/>
</dbReference>
<dbReference type="SUPFAM" id="SSF55048">
    <property type="entry name" value="Probable ACP-binding domain of malonyl-CoA ACP transacylase"/>
    <property type="match status" value="1"/>
</dbReference>
<evidence type="ECO:0000256" key="6">
    <source>
        <dbReference type="ARBA" id="ARBA00023002"/>
    </source>
</evidence>